<feature type="compositionally biased region" description="Acidic residues" evidence="1">
    <location>
        <begin position="692"/>
        <end position="704"/>
    </location>
</feature>
<feature type="region of interest" description="Disordered" evidence="1">
    <location>
        <begin position="95"/>
        <end position="120"/>
    </location>
</feature>
<feature type="compositionally biased region" description="Acidic residues" evidence="1">
    <location>
        <begin position="54"/>
        <end position="69"/>
    </location>
</feature>
<dbReference type="OrthoDB" id="325633at2157"/>
<dbReference type="Gene3D" id="2.60.40.10">
    <property type="entry name" value="Immunoglobulins"/>
    <property type="match status" value="2"/>
</dbReference>
<feature type="compositionally biased region" description="Acidic residues" evidence="1">
    <location>
        <begin position="1317"/>
        <end position="1406"/>
    </location>
</feature>
<keyword evidence="4" id="KW-1185">Reference proteome</keyword>
<dbReference type="InterPro" id="IPR055706">
    <property type="entry name" value="Slg1/2_DUF7282"/>
</dbReference>
<feature type="region of interest" description="Disordered" evidence="1">
    <location>
        <begin position="54"/>
        <end position="83"/>
    </location>
</feature>
<dbReference type="GO" id="GO:0007156">
    <property type="term" value="P:homophilic cell adhesion via plasma membrane adhesion molecules"/>
    <property type="evidence" value="ECO:0007669"/>
    <property type="project" value="InterPro"/>
</dbReference>
<feature type="region of interest" description="Disordered" evidence="1">
    <location>
        <begin position="1280"/>
        <end position="1418"/>
    </location>
</feature>
<proteinExistence type="predicted"/>
<dbReference type="Pfam" id="PF23951">
    <property type="entry name" value="DUF7282"/>
    <property type="match status" value="1"/>
</dbReference>
<dbReference type="PROSITE" id="PS50268">
    <property type="entry name" value="CADHERIN_2"/>
    <property type="match status" value="1"/>
</dbReference>
<comment type="caution">
    <text evidence="3">The sequence shown here is derived from an EMBL/GenBank/DDBJ whole genome shotgun (WGS) entry which is preliminary data.</text>
</comment>
<evidence type="ECO:0000256" key="1">
    <source>
        <dbReference type="SAM" id="MobiDB-lite"/>
    </source>
</evidence>
<feature type="compositionally biased region" description="Acidic residues" evidence="1">
    <location>
        <begin position="1280"/>
        <end position="1290"/>
    </location>
</feature>
<dbReference type="GO" id="GO:0016020">
    <property type="term" value="C:membrane"/>
    <property type="evidence" value="ECO:0007669"/>
    <property type="project" value="InterPro"/>
</dbReference>
<dbReference type="GO" id="GO:0005509">
    <property type="term" value="F:calcium ion binding"/>
    <property type="evidence" value="ECO:0007669"/>
    <property type="project" value="InterPro"/>
</dbReference>
<reference evidence="3 4" key="1">
    <citation type="submission" date="2017-02" db="EMBL/GenBank/DDBJ databases">
        <title>Natronthermophilus aegyptiacus gen. nov.,sp. nov., an aerobic, extremely halophilic alkalithermophilic archaeon isolated from the athalassohaline Wadi An Natrun, Egypt.</title>
        <authorList>
            <person name="Zhao B."/>
        </authorList>
    </citation>
    <scope>NUCLEOTIDE SEQUENCE [LARGE SCALE GENOMIC DNA]</scope>
    <source>
        <strain evidence="3 4">CGMCC 1.3597</strain>
    </source>
</reference>
<dbReference type="EMBL" id="MWPH01000001">
    <property type="protein sequence ID" value="OVE85794.1"/>
    <property type="molecule type" value="Genomic_DNA"/>
</dbReference>
<evidence type="ECO:0000313" key="3">
    <source>
        <dbReference type="EMBL" id="OVE85794.1"/>
    </source>
</evidence>
<feature type="region of interest" description="Disordered" evidence="1">
    <location>
        <begin position="691"/>
        <end position="715"/>
    </location>
</feature>
<sequence length="1418" mass="149220">MRWQQGALGVVLIAALMITSVVALPLLGGGVTPFADGTADGEETPDDETVLTDVDAQQDGDDDGSDGADDQSTPETTSQGNVEVLALESPIGLDDTDAEADADTAETDAAATQDDPDVPDAVEAGVEEGVELAQSQGVEVTQEQHAAALEAASAAASQHQEADAEQVQEATKGAVHGSMMQEQEVNATQVQYAVGGATDGALAQHQTVTATQMQSATWGATHGALAQEQRVTVEQIQVATYGAAAGAASEAGERDIERTPKIQEAAQGAAYGVLEQYQKITVEQRQQVTLEHVQHAAAGASAGALEGSTEAALEQAQDVEVEQHQRVDIKQIQKAATGAAKGALEQRQEVNVEQTQSAARGASKGSLTQVQSVTVEQVQRISITQIQEAAFGASKGSISQSQAASVEQIQAAADGAAQGSLTQYQEVSVTQIQHAALGSSKGAVESAIQHQVIEIEQIQAAAYGAGQGAVTQTQVVDVTQVQTLAHGASSGALVQHQEATVTQIQTAAQTACEETARAIQYQQISITQLQILTQDTAADATAYAVSEDTDDVTQIVQHVQIEITQTIEEIDELEGTASITFADQESDGESVVVDSVDLSEGGFVAIYDGVATDVDPEAVIGVSDYLESGEHENLEIGLDESLEESQPLVAVVHHDTTDDQTFQYVESDGADDEPYVTASGGPVLDGAFVTVGDEEPDPDPEPDPEATLSVSDQTGDGETLLVDEANASEDYTVAAEYDGERVDSETFDADEPVTGLEIDLEPALEDETTVDVSVRASDDDETLASETITYTLEDADDPDDPGETDAVLDVTDQTGDGQTLTVQETNASVEYMLTATANETELVETEPFAPDTGLNNETVDLEQPLTDNATVDVALESTDEGETLAADSLEYTVDPTFMVEFTDCTRAEVTGNFEDGEQVAASTGFYDTAGYGNTIIEDFITVGDDIEAPFIGTIVFDIDADDGVTETGEDEVTVGVNDYGDFGTAITGISSDEAIPVAGIDHPHPDSETCLEEIRPEQPDIGVEETEPLEDDDGIDVTFGYDNPNDQPLAVISEYVEGTTEDEPVGGLEPGEHEFTALWTPETDDERLVWEVDMTNHGYDEPLTAETEPAGEIDTDDPANYSVSITETNSPVEQGDALEVDADIENIGDEAGEQNVTLSLAELDLEVDSQTVELEGDETESVTLTADTDEIEPDEYTAVVASEDDSDEVPVTVEEAGEVAEFAVSFVFADPVASVGEEVTVEADITNVGDLEGTQTVTYSVDDDLVDEMELDLEGGETETLEFTSEAEEGESVHEIATEDDAGTATVQGLADPDVPGVDDADETDETTEADADETTETDETEPVTGDEDETGETDTDESDETTELDETDETGDPDESSETDNTDGEPGDTDNSPDADEPTGDESTEPAETNEPTAALT</sequence>
<gene>
    <name evidence="3" type="ORF">B2G88_02975</name>
</gene>
<dbReference type="InterPro" id="IPR013783">
    <property type="entry name" value="Ig-like_fold"/>
</dbReference>
<evidence type="ECO:0000313" key="4">
    <source>
        <dbReference type="Proteomes" id="UP000196084"/>
    </source>
</evidence>
<dbReference type="Proteomes" id="UP000196084">
    <property type="component" value="Unassembled WGS sequence"/>
</dbReference>
<feature type="compositionally biased region" description="Acidic residues" evidence="1">
    <location>
        <begin position="95"/>
        <end position="106"/>
    </location>
</feature>
<organism evidence="3 4">
    <name type="scientific">Natronolimnobius baerhuensis</name>
    <dbReference type="NCBI Taxonomy" id="253108"/>
    <lineage>
        <taxon>Archaea</taxon>
        <taxon>Methanobacteriati</taxon>
        <taxon>Methanobacteriota</taxon>
        <taxon>Stenosarchaea group</taxon>
        <taxon>Halobacteria</taxon>
        <taxon>Halobacteriales</taxon>
        <taxon>Natrialbaceae</taxon>
        <taxon>Natronolimnobius</taxon>
    </lineage>
</organism>
<feature type="domain" description="Cadherin" evidence="2">
    <location>
        <begin position="768"/>
        <end position="897"/>
    </location>
</feature>
<dbReference type="InterPro" id="IPR002126">
    <property type="entry name" value="Cadherin-like_dom"/>
</dbReference>
<evidence type="ECO:0000259" key="2">
    <source>
        <dbReference type="PROSITE" id="PS50268"/>
    </source>
</evidence>
<dbReference type="RefSeq" id="WP_087713926.1">
    <property type="nucleotide sequence ID" value="NZ_MWPH01000001.1"/>
</dbReference>
<accession>A0A202EC19</accession>
<name>A0A202EC19_9EURY</name>
<protein>
    <recommendedName>
        <fullName evidence="2">Cadherin domain-containing protein</fullName>
    </recommendedName>
</protein>
<feature type="compositionally biased region" description="Polar residues" evidence="1">
    <location>
        <begin position="1407"/>
        <end position="1418"/>
    </location>
</feature>